<sequence length="94" mass="10199">MNNVSSAYCKCEMETSPSFTTNGLKNPNSTALVIREPSPSTTNKNKNGAKGSPCFSPLLMLTSCVGLPLINTEKFPANTQAFIQHIHFLPKLNL</sequence>
<evidence type="ECO:0000256" key="1">
    <source>
        <dbReference type="SAM" id="MobiDB-lite"/>
    </source>
</evidence>
<dbReference type="Proteomes" id="UP000265520">
    <property type="component" value="Unassembled WGS sequence"/>
</dbReference>
<feature type="compositionally biased region" description="Polar residues" evidence="1">
    <location>
        <begin position="20"/>
        <end position="31"/>
    </location>
</feature>
<organism evidence="2 3">
    <name type="scientific">Trifolium medium</name>
    <dbReference type="NCBI Taxonomy" id="97028"/>
    <lineage>
        <taxon>Eukaryota</taxon>
        <taxon>Viridiplantae</taxon>
        <taxon>Streptophyta</taxon>
        <taxon>Embryophyta</taxon>
        <taxon>Tracheophyta</taxon>
        <taxon>Spermatophyta</taxon>
        <taxon>Magnoliopsida</taxon>
        <taxon>eudicotyledons</taxon>
        <taxon>Gunneridae</taxon>
        <taxon>Pentapetalae</taxon>
        <taxon>rosids</taxon>
        <taxon>fabids</taxon>
        <taxon>Fabales</taxon>
        <taxon>Fabaceae</taxon>
        <taxon>Papilionoideae</taxon>
        <taxon>50 kb inversion clade</taxon>
        <taxon>NPAAA clade</taxon>
        <taxon>Hologalegina</taxon>
        <taxon>IRL clade</taxon>
        <taxon>Trifolieae</taxon>
        <taxon>Trifolium</taxon>
    </lineage>
</organism>
<accession>A0A392QX21</accession>
<reference evidence="2 3" key="1">
    <citation type="journal article" date="2018" name="Front. Plant Sci.">
        <title>Red Clover (Trifolium pratense) and Zigzag Clover (T. medium) - A Picture of Genomic Similarities and Differences.</title>
        <authorList>
            <person name="Dluhosova J."/>
            <person name="Istvanek J."/>
            <person name="Nedelnik J."/>
            <person name="Repkova J."/>
        </authorList>
    </citation>
    <scope>NUCLEOTIDE SEQUENCE [LARGE SCALE GENOMIC DNA]</scope>
    <source>
        <strain evidence="3">cv. 10/8</strain>
        <tissue evidence="2">Leaf</tissue>
    </source>
</reference>
<comment type="caution">
    <text evidence="2">The sequence shown here is derived from an EMBL/GenBank/DDBJ whole genome shotgun (WGS) entry which is preliminary data.</text>
</comment>
<feature type="region of interest" description="Disordered" evidence="1">
    <location>
        <begin position="20"/>
        <end position="49"/>
    </location>
</feature>
<feature type="non-terminal residue" evidence="2">
    <location>
        <position position="94"/>
    </location>
</feature>
<evidence type="ECO:0000313" key="2">
    <source>
        <dbReference type="EMBL" id="MCI28577.1"/>
    </source>
</evidence>
<dbReference type="AlphaFoldDB" id="A0A392QX21"/>
<proteinExistence type="predicted"/>
<evidence type="ECO:0000313" key="3">
    <source>
        <dbReference type="Proteomes" id="UP000265520"/>
    </source>
</evidence>
<dbReference type="EMBL" id="LXQA010166656">
    <property type="protein sequence ID" value="MCI28577.1"/>
    <property type="molecule type" value="Genomic_DNA"/>
</dbReference>
<keyword evidence="3" id="KW-1185">Reference proteome</keyword>
<protein>
    <submittedName>
        <fullName evidence="2">Uncharacterized protein</fullName>
    </submittedName>
</protein>
<name>A0A392QX21_9FABA</name>